<keyword evidence="1" id="KW-0596">Phosphopantetheine</keyword>
<dbReference type="STRING" id="115433.SAMN05421835_11512"/>
<dbReference type="Pfam" id="PF00550">
    <property type="entry name" value="PP-binding"/>
    <property type="match status" value="1"/>
</dbReference>
<dbReference type="GO" id="GO:0031177">
    <property type="term" value="F:phosphopantetheine binding"/>
    <property type="evidence" value="ECO:0007669"/>
    <property type="project" value="InterPro"/>
</dbReference>
<evidence type="ECO:0000256" key="2">
    <source>
        <dbReference type="ARBA" id="ARBA00022553"/>
    </source>
</evidence>
<feature type="domain" description="Carrier" evidence="3">
    <location>
        <begin position="7"/>
        <end position="82"/>
    </location>
</feature>
<dbReference type="SMART" id="SM00823">
    <property type="entry name" value="PKS_PP"/>
    <property type="match status" value="1"/>
</dbReference>
<keyword evidence="5" id="KW-1185">Reference proteome</keyword>
<dbReference type="RefSeq" id="WP_091511243.1">
    <property type="nucleotide sequence ID" value="NZ_CBDQZW010000031.1"/>
</dbReference>
<dbReference type="SUPFAM" id="SSF47336">
    <property type="entry name" value="ACP-like"/>
    <property type="match status" value="1"/>
</dbReference>
<dbReference type="InterPro" id="IPR006162">
    <property type="entry name" value="Ppantetheine_attach_site"/>
</dbReference>
<dbReference type="AlphaFoldDB" id="A0A1I3XBX3"/>
<dbReference type="PROSITE" id="PS00012">
    <property type="entry name" value="PHOSPHOPANTETHEINE"/>
    <property type="match status" value="1"/>
</dbReference>
<proteinExistence type="predicted"/>
<dbReference type="InterPro" id="IPR036736">
    <property type="entry name" value="ACP-like_sf"/>
</dbReference>
<reference evidence="4 5" key="1">
    <citation type="submission" date="2016-10" db="EMBL/GenBank/DDBJ databases">
        <authorList>
            <person name="de Groot N.N."/>
        </authorList>
    </citation>
    <scope>NUCLEOTIDE SEQUENCE [LARGE SCALE GENOMIC DNA]</scope>
    <source>
        <strain evidence="4 5">DSM 44468</strain>
    </source>
</reference>
<dbReference type="InterPro" id="IPR020806">
    <property type="entry name" value="PKS_PP-bd"/>
</dbReference>
<keyword evidence="2" id="KW-0597">Phosphoprotein</keyword>
<dbReference type="OrthoDB" id="3537906at2"/>
<sequence>MAPVGEQRVLDEIRTEAKAVVPGLDASGLSAETHIADAGIDSVQMLELVARLEERFDVTLPDYELSGIQTIGDLIRLVVRVHAEAG</sequence>
<dbReference type="EMBL" id="FORP01000015">
    <property type="protein sequence ID" value="SFK17052.1"/>
    <property type="molecule type" value="Genomic_DNA"/>
</dbReference>
<evidence type="ECO:0000313" key="4">
    <source>
        <dbReference type="EMBL" id="SFK17052.1"/>
    </source>
</evidence>
<name>A0A1I3XBX3_9PSEU</name>
<evidence type="ECO:0000313" key="5">
    <source>
        <dbReference type="Proteomes" id="UP000199025"/>
    </source>
</evidence>
<gene>
    <name evidence="4" type="ORF">SAMN05421835_11512</name>
</gene>
<organism evidence="4 5">
    <name type="scientific">Amycolatopsis sacchari</name>
    <dbReference type="NCBI Taxonomy" id="115433"/>
    <lineage>
        <taxon>Bacteria</taxon>
        <taxon>Bacillati</taxon>
        <taxon>Actinomycetota</taxon>
        <taxon>Actinomycetes</taxon>
        <taxon>Pseudonocardiales</taxon>
        <taxon>Pseudonocardiaceae</taxon>
        <taxon>Amycolatopsis</taxon>
    </lineage>
</organism>
<protein>
    <submittedName>
        <fullName evidence="4">Acyl carrier protein</fullName>
    </submittedName>
</protein>
<dbReference type="InterPro" id="IPR009081">
    <property type="entry name" value="PP-bd_ACP"/>
</dbReference>
<evidence type="ECO:0000256" key="1">
    <source>
        <dbReference type="ARBA" id="ARBA00022450"/>
    </source>
</evidence>
<dbReference type="Proteomes" id="UP000199025">
    <property type="component" value="Unassembled WGS sequence"/>
</dbReference>
<dbReference type="PROSITE" id="PS50075">
    <property type="entry name" value="CARRIER"/>
    <property type="match status" value="1"/>
</dbReference>
<evidence type="ECO:0000259" key="3">
    <source>
        <dbReference type="PROSITE" id="PS50075"/>
    </source>
</evidence>
<dbReference type="Gene3D" id="1.10.1200.10">
    <property type="entry name" value="ACP-like"/>
    <property type="match status" value="1"/>
</dbReference>
<accession>A0A1I3XBX3</accession>